<comment type="similarity">
    <text evidence="1">Belongs to the peptidase S12 family.</text>
</comment>
<organism evidence="4 5">
    <name type="scientific">Hirsutella rhossiliensis</name>
    <dbReference type="NCBI Taxonomy" id="111463"/>
    <lineage>
        <taxon>Eukaryota</taxon>
        <taxon>Fungi</taxon>
        <taxon>Dikarya</taxon>
        <taxon>Ascomycota</taxon>
        <taxon>Pezizomycotina</taxon>
        <taxon>Sordariomycetes</taxon>
        <taxon>Hypocreomycetidae</taxon>
        <taxon>Hypocreales</taxon>
        <taxon>Ophiocordycipitaceae</taxon>
        <taxon>Hirsutella</taxon>
    </lineage>
</organism>
<dbReference type="PANTHER" id="PTHR46825:SF9">
    <property type="entry name" value="BETA-LACTAMASE-RELATED DOMAIN-CONTAINING PROTEIN"/>
    <property type="match status" value="1"/>
</dbReference>
<gene>
    <name evidence="4" type="ORF">HRG_07687</name>
</gene>
<evidence type="ECO:0000259" key="3">
    <source>
        <dbReference type="Pfam" id="PF00144"/>
    </source>
</evidence>
<keyword evidence="2" id="KW-0732">Signal</keyword>
<comment type="caution">
    <text evidence="4">The sequence shown here is derived from an EMBL/GenBank/DDBJ whole genome shotgun (WGS) entry which is preliminary data.</text>
</comment>
<dbReference type="RefSeq" id="XP_044719122.1">
    <property type="nucleotide sequence ID" value="XM_044866158.1"/>
</dbReference>
<evidence type="ECO:0000313" key="4">
    <source>
        <dbReference type="EMBL" id="KAH0961609.1"/>
    </source>
</evidence>
<dbReference type="EMBL" id="JAIZPD010000008">
    <property type="protein sequence ID" value="KAH0961609.1"/>
    <property type="molecule type" value="Genomic_DNA"/>
</dbReference>
<dbReference type="SUPFAM" id="SSF56601">
    <property type="entry name" value="beta-lactamase/transpeptidase-like"/>
    <property type="match status" value="1"/>
</dbReference>
<dbReference type="InterPro" id="IPR050491">
    <property type="entry name" value="AmpC-like"/>
</dbReference>
<name>A0A9P8SGZ4_9HYPO</name>
<feature type="domain" description="Beta-lactamase-related" evidence="3">
    <location>
        <begin position="47"/>
        <end position="372"/>
    </location>
</feature>
<dbReference type="AlphaFoldDB" id="A0A9P8SGZ4"/>
<evidence type="ECO:0000256" key="1">
    <source>
        <dbReference type="ARBA" id="ARBA00038215"/>
    </source>
</evidence>
<dbReference type="PANTHER" id="PTHR46825">
    <property type="entry name" value="D-ALANYL-D-ALANINE-CARBOXYPEPTIDASE/ENDOPEPTIDASE AMPH"/>
    <property type="match status" value="1"/>
</dbReference>
<dbReference type="OrthoDB" id="5946976at2759"/>
<dbReference type="Pfam" id="PF00144">
    <property type="entry name" value="Beta-lactamase"/>
    <property type="match status" value="1"/>
</dbReference>
<accession>A0A9P8SGZ4</accession>
<evidence type="ECO:0000256" key="2">
    <source>
        <dbReference type="SAM" id="SignalP"/>
    </source>
</evidence>
<feature type="signal peptide" evidence="2">
    <location>
        <begin position="1"/>
        <end position="27"/>
    </location>
</feature>
<reference evidence="4" key="1">
    <citation type="submission" date="2021-09" db="EMBL/GenBank/DDBJ databases">
        <title>A high-quality genome of the endoparasitic fungus Hirsutella rhossiliensis with a comparison of Hirsutella genomes reveals transposable elements contributing to genome size variation.</title>
        <authorList>
            <person name="Lin R."/>
            <person name="Jiao Y."/>
            <person name="Sun X."/>
            <person name="Ling J."/>
            <person name="Xie B."/>
            <person name="Cheng X."/>
        </authorList>
    </citation>
    <scope>NUCLEOTIDE SEQUENCE</scope>
    <source>
        <strain evidence="4">HR02</strain>
    </source>
</reference>
<dbReference type="InterPro" id="IPR012338">
    <property type="entry name" value="Beta-lactam/transpept-like"/>
</dbReference>
<keyword evidence="5" id="KW-1185">Reference proteome</keyword>
<proteinExistence type="inferred from homology"/>
<evidence type="ECO:0000313" key="5">
    <source>
        <dbReference type="Proteomes" id="UP000824596"/>
    </source>
</evidence>
<sequence length="544" mass="61093">MVRLRSSCGIAAASLALSSVGAYAGRAQQMPTMAVRGRNPLTDEFGAFVRQKLEKWKVPGMSLAVIDGHDVYAQGYGYATLPDHKATAETIWYGASTTKAQTAAVLAHLIDSNEYPELADGWASKISSMIRDDFVLDDAWATNHVTLEDAASHRTGMPRHDKASASVVNGTQVTPKDVVRNLRNLRLNLELRVAFQYCNLMYVVLGHVIETITGKGLGRVMRQVIWEPLGMDSTYLGLDDVPKDRLATGYYWDEQARVYHDIPPMALTEVAGAGSVVSTVVDYAQWLHCLIHETAPFSERVHAEFKKPRILAGETASAGLDISLYGLGWERNLYKGHVIYTHNGGLDSFGAQVYWLPDARFGVVAFANTALTSNAVEDVVIYRLIEDKLGIPKRERFDFDKKWQEAIDKIKRPDTNVDKILFPKHPTPPLPSTFRIKDLVGSYWDPGYGEFTLRQEPHPDRRGDKILVADRDDMTWRYQLRLHHASGDFWVVYAVVPRNPTFLHEFHPGEFTRGVDGKVSGLEIQWLNRREDINEGKVVFKKLP</sequence>
<dbReference type="GeneID" id="68356816"/>
<protein>
    <submittedName>
        <fullName evidence="4">Beta-lactamase domain-containing protein</fullName>
    </submittedName>
</protein>
<dbReference type="Gene3D" id="3.40.710.10">
    <property type="entry name" value="DD-peptidase/beta-lactamase superfamily"/>
    <property type="match status" value="1"/>
</dbReference>
<dbReference type="InterPro" id="IPR001466">
    <property type="entry name" value="Beta-lactam-related"/>
</dbReference>
<feature type="chain" id="PRO_5040193412" evidence="2">
    <location>
        <begin position="28"/>
        <end position="544"/>
    </location>
</feature>
<dbReference type="Proteomes" id="UP000824596">
    <property type="component" value="Unassembled WGS sequence"/>
</dbReference>